<accession>D2S5D5</accession>
<gene>
    <name evidence="1" type="ordered locus">Gobs_2554</name>
</gene>
<dbReference type="Proteomes" id="UP000001382">
    <property type="component" value="Chromosome"/>
</dbReference>
<dbReference type="EMBL" id="CP001867">
    <property type="protein sequence ID" value="ADB75215.1"/>
    <property type="molecule type" value="Genomic_DNA"/>
</dbReference>
<organism evidence="1 2">
    <name type="scientific">Geodermatophilus obscurus (strain ATCC 25078 / DSM 43160 / JCM 3152 / CCUG 61914 / KCC A-0152 / KCTC 9177 / NBRC 13315 / NRRL B-3577 / G-20)</name>
    <dbReference type="NCBI Taxonomy" id="526225"/>
    <lineage>
        <taxon>Bacteria</taxon>
        <taxon>Bacillati</taxon>
        <taxon>Actinomycetota</taxon>
        <taxon>Actinomycetes</taxon>
        <taxon>Geodermatophilales</taxon>
        <taxon>Geodermatophilaceae</taxon>
        <taxon>Geodermatophilus</taxon>
    </lineage>
</organism>
<dbReference type="HOGENOM" id="CLU_3061955_0_0_11"/>
<dbReference type="KEGG" id="gob:Gobs_2554"/>
<protein>
    <submittedName>
        <fullName evidence="1">Uncharacterized protein</fullName>
    </submittedName>
</protein>
<dbReference type="AlphaFoldDB" id="D2S5D5"/>
<reference evidence="2" key="2">
    <citation type="submission" date="2010-01" db="EMBL/GenBank/DDBJ databases">
        <title>The complete genome of Geodermatophilus obscurus DSM 43160.</title>
        <authorList>
            <consortium name="US DOE Joint Genome Institute (JGI-PGF)"/>
            <person name="Lucas S."/>
            <person name="Copeland A."/>
            <person name="Lapidus A."/>
            <person name="Glavina del Rio T."/>
            <person name="Dalin E."/>
            <person name="Tice H."/>
            <person name="Bruce D."/>
            <person name="Goodwin L."/>
            <person name="Pitluck S."/>
            <person name="Kyrpides N."/>
            <person name="Mavromatis K."/>
            <person name="Ivanova N."/>
            <person name="Munk A.C."/>
            <person name="Brettin T."/>
            <person name="Detter J.C."/>
            <person name="Han C."/>
            <person name="Larimer F."/>
            <person name="Land M."/>
            <person name="Hauser L."/>
            <person name="Markowitz V."/>
            <person name="Cheng J.-F."/>
            <person name="Hugenholtz P."/>
            <person name="Woyke T."/>
            <person name="Wu D."/>
            <person name="Jando M."/>
            <person name="Schneider S."/>
            <person name="Klenk H.-P."/>
            <person name="Eisen J.A."/>
        </authorList>
    </citation>
    <scope>NUCLEOTIDE SEQUENCE [LARGE SCALE GENOMIC DNA]</scope>
    <source>
        <strain evidence="2">ATCC 25078 / DSM 43160 / JCM 3152 / KCC A-0152 / KCTC 9177 / NBRC 13315 / NRRL B-3577 / G-20</strain>
    </source>
</reference>
<evidence type="ECO:0000313" key="2">
    <source>
        <dbReference type="Proteomes" id="UP000001382"/>
    </source>
</evidence>
<name>D2S5D5_GEOOG</name>
<reference evidence="1 2" key="1">
    <citation type="journal article" date="2010" name="Stand. Genomic Sci.">
        <title>Complete genome sequence of Geodermatophilus obscurus type strain (G-20).</title>
        <authorList>
            <person name="Ivanova N."/>
            <person name="Sikorski J."/>
            <person name="Jando M."/>
            <person name="Munk C."/>
            <person name="Lapidus A."/>
            <person name="Glavina Del Rio T."/>
            <person name="Copeland A."/>
            <person name="Tice H."/>
            <person name="Cheng J.-F."/>
            <person name="Lucas S."/>
            <person name="Chen F."/>
            <person name="Nolan M."/>
            <person name="Bruce D."/>
            <person name="Goodwin L."/>
            <person name="Pitluck S."/>
            <person name="Mavromatis K."/>
            <person name="Mikhailova N."/>
            <person name="Pati A."/>
            <person name="Chen A."/>
            <person name="Palaniappan K."/>
            <person name="Land M."/>
            <person name="Hauser L."/>
            <person name="Chang Y.-J."/>
            <person name="Jeffries C.D."/>
            <person name="Meincke L."/>
            <person name="Brettin T."/>
            <person name="Detter J.C."/>
            <person name="Detter J.C."/>
            <person name="Rohde M."/>
            <person name="Goeker M."/>
            <person name="Bristow J."/>
            <person name="Eisen J.A."/>
            <person name="Markowitz V."/>
            <person name="Hugenholtz P."/>
            <person name="Kyrpides N.C."/>
            <person name="Klenk H.-P."/>
        </authorList>
    </citation>
    <scope>NUCLEOTIDE SEQUENCE [LARGE SCALE GENOMIC DNA]</scope>
    <source>
        <strain evidence="2">ATCC 25078 / DSM 43160 / JCM 3152 / KCC A-0152 / KCTC 9177 / NBRC 13315 / NRRL B-3577 / G-20</strain>
    </source>
</reference>
<evidence type="ECO:0000313" key="1">
    <source>
        <dbReference type="EMBL" id="ADB75215.1"/>
    </source>
</evidence>
<keyword evidence="2" id="KW-1185">Reference proteome</keyword>
<sequence length="53" mass="6066">MNRREPAADAGGSWVIVWPRTREVCWGRVRSEGLLSEHPSTRCARLSWVREAS</sequence>
<dbReference type="STRING" id="526225.Gobs_2554"/>
<proteinExistence type="predicted"/>